<dbReference type="AlphaFoldDB" id="M7BX50"/>
<accession>M7BX50</accession>
<organism evidence="1 2">
    <name type="scientific">Chelonia mydas</name>
    <name type="common">Green sea-turtle</name>
    <name type="synonym">Chelonia agassizi</name>
    <dbReference type="NCBI Taxonomy" id="8469"/>
    <lineage>
        <taxon>Eukaryota</taxon>
        <taxon>Metazoa</taxon>
        <taxon>Chordata</taxon>
        <taxon>Craniata</taxon>
        <taxon>Vertebrata</taxon>
        <taxon>Euteleostomi</taxon>
        <taxon>Archelosauria</taxon>
        <taxon>Testudinata</taxon>
        <taxon>Testudines</taxon>
        <taxon>Cryptodira</taxon>
        <taxon>Durocryptodira</taxon>
        <taxon>Americhelydia</taxon>
        <taxon>Chelonioidea</taxon>
        <taxon>Cheloniidae</taxon>
        <taxon>Chelonia</taxon>
    </lineage>
</organism>
<dbReference type="Proteomes" id="UP000031443">
    <property type="component" value="Unassembled WGS sequence"/>
</dbReference>
<proteinExistence type="predicted"/>
<evidence type="ECO:0000313" key="2">
    <source>
        <dbReference type="Proteomes" id="UP000031443"/>
    </source>
</evidence>
<protein>
    <submittedName>
        <fullName evidence="1">Uncharacterized protein</fullName>
    </submittedName>
</protein>
<evidence type="ECO:0000313" key="1">
    <source>
        <dbReference type="EMBL" id="EMP42416.1"/>
    </source>
</evidence>
<keyword evidence="2" id="KW-1185">Reference proteome</keyword>
<name>M7BX50_CHEMY</name>
<gene>
    <name evidence="1" type="ORF">UY3_00314</name>
</gene>
<dbReference type="EMBL" id="KB473967">
    <property type="protein sequence ID" value="EMP42416.1"/>
    <property type="molecule type" value="Genomic_DNA"/>
</dbReference>
<reference evidence="2" key="1">
    <citation type="journal article" date="2013" name="Nat. Genet.">
        <title>The draft genomes of soft-shell turtle and green sea turtle yield insights into the development and evolution of the turtle-specific body plan.</title>
        <authorList>
            <person name="Wang Z."/>
            <person name="Pascual-Anaya J."/>
            <person name="Zadissa A."/>
            <person name="Li W."/>
            <person name="Niimura Y."/>
            <person name="Huang Z."/>
            <person name="Li C."/>
            <person name="White S."/>
            <person name="Xiong Z."/>
            <person name="Fang D."/>
            <person name="Wang B."/>
            <person name="Ming Y."/>
            <person name="Chen Y."/>
            <person name="Zheng Y."/>
            <person name="Kuraku S."/>
            <person name="Pignatelli M."/>
            <person name="Herrero J."/>
            <person name="Beal K."/>
            <person name="Nozawa M."/>
            <person name="Li Q."/>
            <person name="Wang J."/>
            <person name="Zhang H."/>
            <person name="Yu L."/>
            <person name="Shigenobu S."/>
            <person name="Wang J."/>
            <person name="Liu J."/>
            <person name="Flicek P."/>
            <person name="Searle S."/>
            <person name="Wang J."/>
            <person name="Kuratani S."/>
            <person name="Yin Y."/>
            <person name="Aken B."/>
            <person name="Zhang G."/>
            <person name="Irie N."/>
        </authorList>
    </citation>
    <scope>NUCLEOTIDE SEQUENCE [LARGE SCALE GENOMIC DNA]</scope>
</reference>
<sequence length="272" mass="30984">MKHVRAGDKPFFVRGTRYGTIFQRRSDVWHGKVLLETGMMHRNRDLVKKGEIRPYEFLELLVLLSSPCHQRSGRWGCKLLLGSMAVRAAGLPRCSRLCGWLWMGGAAASPGALSDMLFDVNLCMVIELLIKYCINEIILVNSVYLTVSMPFRIGALLIGSGSLLTQNLRSPRCIQSECVPTQLLLAVTKQLLMTEPCCESKSKISDKVKKVRNTVATFREDFEENLRSLLADPDEQVAIHLKQNLQLQERWLFPRKSKKTVEPKAFYREEQD</sequence>